<feature type="domain" description="Protein FecR C-terminal" evidence="3">
    <location>
        <begin position="308"/>
        <end position="375"/>
    </location>
</feature>
<accession>A0ABW5L190</accession>
<evidence type="ECO:0000259" key="2">
    <source>
        <dbReference type="Pfam" id="PF04773"/>
    </source>
</evidence>
<dbReference type="InterPro" id="IPR006860">
    <property type="entry name" value="FecR"/>
</dbReference>
<dbReference type="InterPro" id="IPR032508">
    <property type="entry name" value="FecR_C"/>
</dbReference>
<gene>
    <name evidence="4" type="ORF">ACFSQW_10135</name>
</gene>
<evidence type="ECO:0000313" key="5">
    <source>
        <dbReference type="Proteomes" id="UP001597440"/>
    </source>
</evidence>
<keyword evidence="5" id="KW-1185">Reference proteome</keyword>
<reference evidence="5" key="1">
    <citation type="journal article" date="2019" name="Int. J. Syst. Evol. Microbiol.">
        <title>The Global Catalogue of Microorganisms (GCM) 10K type strain sequencing project: providing services to taxonomists for standard genome sequencing and annotation.</title>
        <authorList>
            <consortium name="The Broad Institute Genomics Platform"/>
            <consortium name="The Broad Institute Genome Sequencing Center for Infectious Disease"/>
            <person name="Wu L."/>
            <person name="Ma J."/>
        </authorList>
    </citation>
    <scope>NUCLEOTIDE SEQUENCE [LARGE SCALE GENOMIC DNA]</scope>
    <source>
        <strain evidence="5">KCTC 52298</strain>
    </source>
</reference>
<evidence type="ECO:0000256" key="1">
    <source>
        <dbReference type="SAM" id="Phobius"/>
    </source>
</evidence>
<dbReference type="RefSeq" id="WP_210353140.1">
    <property type="nucleotide sequence ID" value="NZ_JAEQMU010000001.1"/>
</dbReference>
<evidence type="ECO:0000259" key="3">
    <source>
        <dbReference type="Pfam" id="PF16344"/>
    </source>
</evidence>
<keyword evidence="1" id="KW-0812">Transmembrane</keyword>
<feature type="domain" description="FecR protein" evidence="2">
    <location>
        <begin position="170"/>
        <end position="262"/>
    </location>
</feature>
<organism evidence="4 5">
    <name type="scientific">Sphingobacterium tabacisoli</name>
    <dbReference type="NCBI Taxonomy" id="2044855"/>
    <lineage>
        <taxon>Bacteria</taxon>
        <taxon>Pseudomonadati</taxon>
        <taxon>Bacteroidota</taxon>
        <taxon>Sphingobacteriia</taxon>
        <taxon>Sphingobacteriales</taxon>
        <taxon>Sphingobacteriaceae</taxon>
        <taxon>Sphingobacterium</taxon>
    </lineage>
</organism>
<comment type="caution">
    <text evidence="4">The sequence shown here is derived from an EMBL/GenBank/DDBJ whole genome shotgun (WGS) entry which is preliminary data.</text>
</comment>
<dbReference type="Gene3D" id="2.60.120.1440">
    <property type="match status" value="1"/>
</dbReference>
<keyword evidence="1" id="KW-0472">Membrane</keyword>
<dbReference type="EMBL" id="JBHULD010000014">
    <property type="protein sequence ID" value="MFD2554749.1"/>
    <property type="molecule type" value="Genomic_DNA"/>
</dbReference>
<evidence type="ECO:0000313" key="4">
    <source>
        <dbReference type="EMBL" id="MFD2554749.1"/>
    </source>
</evidence>
<dbReference type="PANTHER" id="PTHR30273">
    <property type="entry name" value="PERIPLASMIC SIGNAL SENSOR AND SIGMA FACTOR ACTIVATOR FECR-RELATED"/>
    <property type="match status" value="1"/>
</dbReference>
<dbReference type="Proteomes" id="UP001597440">
    <property type="component" value="Unassembled WGS sequence"/>
</dbReference>
<dbReference type="Gene3D" id="3.55.50.30">
    <property type="match status" value="1"/>
</dbReference>
<feature type="transmembrane region" description="Helical" evidence="1">
    <location>
        <begin position="76"/>
        <end position="97"/>
    </location>
</feature>
<protein>
    <submittedName>
        <fullName evidence="4">FecR family protein</fullName>
    </submittedName>
</protein>
<keyword evidence="1" id="KW-1133">Transmembrane helix</keyword>
<name>A0ABW5L190_9SPHI</name>
<dbReference type="InterPro" id="IPR012373">
    <property type="entry name" value="Ferrdict_sens_TM"/>
</dbReference>
<dbReference type="Pfam" id="PF16344">
    <property type="entry name" value="FecR_C"/>
    <property type="match status" value="1"/>
</dbReference>
<dbReference type="PANTHER" id="PTHR30273:SF2">
    <property type="entry name" value="PROTEIN FECR"/>
    <property type="match status" value="1"/>
</dbReference>
<dbReference type="Pfam" id="PF04773">
    <property type="entry name" value="FecR"/>
    <property type="match status" value="1"/>
</dbReference>
<sequence length="381" mass="42787">MSKNSLKEKLHAIFSRYMRGEATESEEDFVETFYYNLKKYEKKSDVDPEIGRALKTAIDSRLDNPPVYKRASLRRYVRTLAAVLIATLVCGAGYLLLIRDHAPILVQHEVVESPAIAGLRIVKDGASYAMDGTLPEGISVEEIDQEKIIVVSAPSSSGEGKSLRLHNPNRETMALQLSDGTQLWLNQAATIVVDPHFDQGVRDVQIEGEVYFKVKSMLSDNKAVPFRVKSGLQQIEVLGTSFLVNADGAEKQEVTLIEGKVKLNHRFFESSIMLQPDQKATVSKGNARIAVTQATQVHKIEAWRKGLFSFEEENLVDVIGELADWYKVAITVDPAVRQQQYSGIISRYRDIKEVFRLIELTNNIRIIEKGGKIYVMPMESK</sequence>
<proteinExistence type="predicted"/>